<dbReference type="Pfam" id="PF05145">
    <property type="entry name" value="AbrB"/>
    <property type="match status" value="2"/>
</dbReference>
<feature type="transmembrane region" description="Helical" evidence="2">
    <location>
        <begin position="237"/>
        <end position="256"/>
    </location>
</feature>
<feature type="region of interest" description="Disordered" evidence="1">
    <location>
        <begin position="363"/>
        <end position="400"/>
    </location>
</feature>
<feature type="compositionally biased region" description="Basic and acidic residues" evidence="1">
    <location>
        <begin position="119"/>
        <end position="149"/>
    </location>
</feature>
<feature type="transmembrane region" description="Helical" evidence="2">
    <location>
        <begin position="199"/>
        <end position="217"/>
    </location>
</feature>
<protein>
    <submittedName>
        <fullName evidence="3">Uncharacterized protein</fullName>
    </submittedName>
</protein>
<dbReference type="Proteomes" id="UP000289708">
    <property type="component" value="Unassembled WGS sequence"/>
</dbReference>
<evidence type="ECO:0000313" key="3">
    <source>
        <dbReference type="EMBL" id="RXF67934.1"/>
    </source>
</evidence>
<reference evidence="3 4" key="1">
    <citation type="submission" date="2018-12" db="EMBL/GenBank/DDBJ databases">
        <title>bacterium Hansschlegelia zhihuaiae S113.</title>
        <authorList>
            <person name="He J."/>
        </authorList>
    </citation>
    <scope>NUCLEOTIDE SEQUENCE [LARGE SCALE GENOMIC DNA]</scope>
    <source>
        <strain evidence="3 4">S 113</strain>
    </source>
</reference>
<dbReference type="PANTHER" id="PTHR38457">
    <property type="entry name" value="REGULATOR ABRB-RELATED"/>
    <property type="match status" value="1"/>
</dbReference>
<sequence length="400" mass="43437">MDSRGFLGRGSPTFHPILAHGPNQTAKKGPQPEGRGLVYRRGIGFSDDRHILMTRRPLHLWLSPSRLRRAPGSFPPAAHAFRPRSCSINGRLDRGRGFGRQGAPAPWRFPCGARRRRLSDRARRPGPGARRDRRELAAADRPDRRDHARQQPAWAGDRAHRRPAGDDCGVGLLAGSRRRHDADVPELWRDFRLVAFMQYARVVMVVATASIVSRIWIGPTGAAAPRAFFPAVDWPGLLLTVAVVAFGVPLARALKIPAGPLLAPMVHARDLAHATRALPQILISIFALIAICAFFAWTLVAFGGIHPLTAYLATSPGGADSVRTRLGGRRDVGFSIASQLPLLAHARRDRSAASDAIGRPPAVVASVDGSGERLSRATRFHSADETHPSAASRTKPCRHG</sequence>
<feature type="region of interest" description="Disordered" evidence="1">
    <location>
        <begin position="1"/>
        <end position="33"/>
    </location>
</feature>
<evidence type="ECO:0000256" key="1">
    <source>
        <dbReference type="SAM" id="MobiDB-lite"/>
    </source>
</evidence>
<dbReference type="GO" id="GO:0010468">
    <property type="term" value="P:regulation of gene expression"/>
    <property type="evidence" value="ECO:0007669"/>
    <property type="project" value="InterPro"/>
</dbReference>
<evidence type="ECO:0000313" key="4">
    <source>
        <dbReference type="Proteomes" id="UP000289708"/>
    </source>
</evidence>
<accession>A0A4Q0M4U3</accession>
<name>A0A4Q0M4U3_9HYPH</name>
<dbReference type="OrthoDB" id="9809910at2"/>
<organism evidence="3 4">
    <name type="scientific">Hansschlegelia zhihuaiae</name>
    <dbReference type="NCBI Taxonomy" id="405005"/>
    <lineage>
        <taxon>Bacteria</taxon>
        <taxon>Pseudomonadati</taxon>
        <taxon>Pseudomonadota</taxon>
        <taxon>Alphaproteobacteria</taxon>
        <taxon>Hyphomicrobiales</taxon>
        <taxon>Methylopilaceae</taxon>
        <taxon>Hansschlegelia</taxon>
    </lineage>
</organism>
<dbReference type="AlphaFoldDB" id="A0A4Q0M4U3"/>
<gene>
    <name evidence="3" type="ORF">EK403_20625</name>
</gene>
<keyword evidence="2" id="KW-0812">Transmembrane</keyword>
<dbReference type="EMBL" id="RYFI01000029">
    <property type="protein sequence ID" value="RXF67934.1"/>
    <property type="molecule type" value="Genomic_DNA"/>
</dbReference>
<keyword evidence="2" id="KW-1133">Transmembrane helix</keyword>
<dbReference type="InterPro" id="IPR007820">
    <property type="entry name" value="AbrB_fam"/>
</dbReference>
<dbReference type="PANTHER" id="PTHR38457:SF1">
    <property type="entry name" value="REGULATOR ABRB-RELATED"/>
    <property type="match status" value="1"/>
</dbReference>
<feature type="region of interest" description="Disordered" evidence="1">
    <location>
        <begin position="93"/>
        <end position="162"/>
    </location>
</feature>
<feature type="compositionally biased region" description="Basic and acidic residues" evidence="1">
    <location>
        <begin position="370"/>
        <end position="387"/>
    </location>
</feature>
<feature type="transmembrane region" description="Helical" evidence="2">
    <location>
        <begin position="277"/>
        <end position="300"/>
    </location>
</feature>
<dbReference type="GO" id="GO:0016020">
    <property type="term" value="C:membrane"/>
    <property type="evidence" value="ECO:0007669"/>
    <property type="project" value="InterPro"/>
</dbReference>
<keyword evidence="4" id="KW-1185">Reference proteome</keyword>
<proteinExistence type="predicted"/>
<evidence type="ECO:0000256" key="2">
    <source>
        <dbReference type="SAM" id="Phobius"/>
    </source>
</evidence>
<keyword evidence="2" id="KW-0472">Membrane</keyword>
<comment type="caution">
    <text evidence="3">The sequence shown here is derived from an EMBL/GenBank/DDBJ whole genome shotgun (WGS) entry which is preliminary data.</text>
</comment>